<feature type="region of interest" description="Disordered" evidence="1">
    <location>
        <begin position="780"/>
        <end position="808"/>
    </location>
</feature>
<dbReference type="SMART" id="SM00327">
    <property type="entry name" value="VWA"/>
    <property type="match status" value="1"/>
</dbReference>
<sequence length="1304" mass="143061">MKRLFLGFLLLSGLALVFVLALAGYVKLTQPHSDAGAPLQVTVQDDIVWSWEDTRLLVSFQPPKPDMLGLPPMDVVVMLDTSGSMSETDLILAKQAVITFLQNLGTDRREVRVSVIQFARQDKIVTALSPDLSGVIASVEAMGRDAEDGVYTFFLPPLSTALSMLRGSTNGKAIMLTDGAAGENSTILRSFYEEQWRPSGHELFLLGIGEAVDEGKLRQLTDDPVRYVITSLDKSLPGAVFNNVARSLGNFLGSDGRLALPLAEPLATWSESENAANPVPAHYNRLPLSEAPRATHSISPLFVRGYHWAAEITPKIGGILPLLHAPVTFDYLDPHGKRQTVRSHDASPRILAITPFFLFLLFLPAILYALAHILVWLIRPRAVIPELPMAAPRKAPSPRLPPLRRHVVDNARRVQWSPTLLIGMGRSGRHVLTHARQAIRDTRDIPASRPVMLALDVARTEVIGSAAEQAPACLEQLPEDDVFCLPESACHLQDRISERMAQDDPAAELDLGPYRNLGADALSLRRGTAGQAALARLALLNDLAHGADSALLTRLETALTAWRGVNPEVKERQIILVANAEGGLGQGWITDILILLRKSVAGDEARGYAVEILLLLLGAPESYAPETISLGADKTGSLFDEINRLASAGRLPFPYTLSRTRDGTKDLLNGVVDYRPQDNVIVMAGERSQWESGLFPSAAEALLLFMDQERRIELTHILEGLKQEENHRRAREGAEFYTEIKLRGIAFPHTLFEHLIALRLAQLVITDVLCPGLKPGDDRTLPAIGQEKPAFPDTAMSAEDSENKEQPSTRDILVSMARGIPTSHSLPDDHDTLREASYQFLLFIQATWGMHLGKGDWNPDTLYRQARGTAAHLRAATESVNESVSLMLSDLAGALEDVSDQAIRWTRLLLGSEATTPITNVTDEANVSGLLQVTAQDYQKTRDRLKEWSQNSGKSAVSDILQYQQGQASEDALFQQWLISWLLDGNPNESENNLLPAAIAQLRERCRWEITPGPDGKSLGLGLGFAGVDRSLFSPSSEGITAFVEMLANQVRLSLHLVTNTQVLSTIARHIQAHDKTTIVEVAEALKGDMRGDRTTLLISMPGSSVADTPETDNLRKQLQTTLTDRAGAAEIIRFQASRDSGRLLALNLMPLRMARSDPYATARSDPYAIERLPTHGHERRRVEYGIRMGKALSSLPFDLPQAAGHALADEKKLTEFAALWAAGKVYRDEVTNLFQLRTDDGRRHTLTIFPEEGLADAAARFVANGFGVVSDGPLIPVVDCEQARDEDPFATLLCWLLSEKKGR</sequence>
<feature type="domain" description="VWFA" evidence="3">
    <location>
        <begin position="74"/>
        <end position="244"/>
    </location>
</feature>
<keyword evidence="2" id="KW-1133">Transmembrane helix</keyword>
<evidence type="ECO:0000313" key="4">
    <source>
        <dbReference type="EMBL" id="VFK26114.1"/>
    </source>
</evidence>
<dbReference type="PROSITE" id="PS50234">
    <property type="entry name" value="VWFA"/>
    <property type="match status" value="1"/>
</dbReference>
<dbReference type="InterPro" id="IPR002035">
    <property type="entry name" value="VWF_A"/>
</dbReference>
<gene>
    <name evidence="4" type="ORF">BECKMB1821G_GA0114241_101823</name>
</gene>
<dbReference type="EMBL" id="CAADFO010000018">
    <property type="protein sequence ID" value="VFK26114.1"/>
    <property type="molecule type" value="Genomic_DNA"/>
</dbReference>
<evidence type="ECO:0000256" key="2">
    <source>
        <dbReference type="SAM" id="Phobius"/>
    </source>
</evidence>
<accession>A0A450X9U6</accession>
<name>A0A450X9U6_9GAMM</name>
<dbReference type="Pfam" id="PF00092">
    <property type="entry name" value="VWA"/>
    <property type="match status" value="1"/>
</dbReference>
<feature type="transmembrane region" description="Helical" evidence="2">
    <location>
        <begin position="356"/>
        <end position="378"/>
    </location>
</feature>
<protein>
    <submittedName>
        <fullName evidence="4">von Willebrand factor type A domain-containing protein</fullName>
    </submittedName>
</protein>
<dbReference type="InterPro" id="IPR036465">
    <property type="entry name" value="vWFA_dom_sf"/>
</dbReference>
<organism evidence="4">
    <name type="scientific">Candidatus Kentrum sp. MB</name>
    <dbReference type="NCBI Taxonomy" id="2138164"/>
    <lineage>
        <taxon>Bacteria</taxon>
        <taxon>Pseudomonadati</taxon>
        <taxon>Pseudomonadota</taxon>
        <taxon>Gammaproteobacteria</taxon>
        <taxon>Candidatus Kentrum</taxon>
    </lineage>
</organism>
<keyword evidence="2" id="KW-0812">Transmembrane</keyword>
<proteinExistence type="predicted"/>
<dbReference type="CDD" id="cd00198">
    <property type="entry name" value="vWFA"/>
    <property type="match status" value="1"/>
</dbReference>
<keyword evidence="2" id="KW-0472">Membrane</keyword>
<evidence type="ECO:0000256" key="1">
    <source>
        <dbReference type="SAM" id="MobiDB-lite"/>
    </source>
</evidence>
<dbReference type="SUPFAM" id="SSF53300">
    <property type="entry name" value="vWA-like"/>
    <property type="match status" value="1"/>
</dbReference>
<reference evidence="4" key="1">
    <citation type="submission" date="2019-02" db="EMBL/GenBank/DDBJ databases">
        <authorList>
            <person name="Gruber-Vodicka R. H."/>
            <person name="Seah K. B. B."/>
        </authorList>
    </citation>
    <scope>NUCLEOTIDE SEQUENCE</scope>
    <source>
        <strain evidence="4">BECK_BZ197</strain>
    </source>
</reference>
<dbReference type="Gene3D" id="3.40.50.410">
    <property type="entry name" value="von Willebrand factor, type A domain"/>
    <property type="match status" value="1"/>
</dbReference>
<evidence type="ECO:0000259" key="3">
    <source>
        <dbReference type="PROSITE" id="PS50234"/>
    </source>
</evidence>